<accession>A0A9P7VDJ7</accession>
<sequence>MALAEAVLRKVHKLGLVPKIVRLLPLMAAAMVIASIGSLMYLGVDGQYRNVYISENALMPSQVMSYFRESEWNIVRGYREEVSKLEDEDLLVRCAVVEGWFKKLGYVTSYYDDTLYAILHAPRGDDTEAMVLTVPWTISKSDDDEFNEGAIAIAVSMARYFKRMSIWSKNIIFTFPKDAQALRDWVEAYHTTLKDTAGSIDAAIVIEYGKNGDNFEYIEVDYEGLNGQLPNLDLINTLTNIAYNEGIHTSIQGTSGEELVKNTYGTRIRTLFYGLANLVLTGLKRKSGGCEAFSGWQIQAITIRAKGTKGPADVTQFGRLIDSTFRSVNNLLEKFHQSFFFYLMLSPKNFVSIGTYLPSAVLMALVFALSSLNRLIRDPKTVENISNNISNAIILYTCVVAYSFMVGELLPKAVLSDLVSAEVVPIYGMIFFLLVQIAMPSKLRTFQAPYAEFLHAIFLFHISMLIIALLIVHFALALFIALIALPLAFLSPVADNNTFKGYLLIFLANPFTVVFTIDKYIVPDGGIAYGLLTSYTKLQCWTWPLLIWGYFPAWLGIAFTHCLTGTTDPKK</sequence>
<dbReference type="PANTHER" id="PTHR13304">
    <property type="entry name" value="GLYCOSYLPHOSPHATIDYLINOSITOL ANCHOR ATTACHMENT 1 PROTEIN"/>
    <property type="match status" value="1"/>
</dbReference>
<feature type="transmembrane region" description="Helical" evidence="1">
    <location>
        <begin position="541"/>
        <end position="563"/>
    </location>
</feature>
<dbReference type="GO" id="GO:0042765">
    <property type="term" value="C:GPI-anchor transamidase complex"/>
    <property type="evidence" value="ECO:0007669"/>
    <property type="project" value="InterPro"/>
</dbReference>
<dbReference type="PIRSF" id="PIRSF036762">
    <property type="entry name" value="GAA1"/>
    <property type="match status" value="1"/>
</dbReference>
<dbReference type="InterPro" id="IPR007246">
    <property type="entry name" value="Gaa1"/>
</dbReference>
<dbReference type="PANTHER" id="PTHR13304:SF0">
    <property type="entry name" value="GLYCOSYLPHOSPHATIDYLINOSITOL ANCHOR ATTACHMENT 1 PROTEIN"/>
    <property type="match status" value="1"/>
</dbReference>
<gene>
    <name evidence="2" type="primary">GAA1</name>
    <name evidence="2" type="ORF">KQ657_002368</name>
</gene>
<proteinExistence type="predicted"/>
<keyword evidence="3" id="KW-1185">Reference proteome</keyword>
<dbReference type="RefSeq" id="XP_043051526.1">
    <property type="nucleotide sequence ID" value="XM_043193138.1"/>
</dbReference>
<keyword evidence="1" id="KW-0812">Transmembrane</keyword>
<dbReference type="EMBL" id="JAHMUF010000002">
    <property type="protein sequence ID" value="KAG7195981.1"/>
    <property type="molecule type" value="Genomic_DNA"/>
</dbReference>
<dbReference type="AlphaFoldDB" id="A0A9P7VDJ7"/>
<feature type="transmembrane region" description="Helical" evidence="1">
    <location>
        <begin position="389"/>
        <end position="406"/>
    </location>
</feature>
<dbReference type="Proteomes" id="UP000790833">
    <property type="component" value="Unassembled WGS sequence"/>
</dbReference>
<evidence type="ECO:0000313" key="3">
    <source>
        <dbReference type="Proteomes" id="UP000790833"/>
    </source>
</evidence>
<keyword evidence="1" id="KW-0472">Membrane</keyword>
<organism evidence="2 3">
    <name type="scientific">Scheffersomyces spartinae</name>
    <dbReference type="NCBI Taxonomy" id="45513"/>
    <lineage>
        <taxon>Eukaryota</taxon>
        <taxon>Fungi</taxon>
        <taxon>Dikarya</taxon>
        <taxon>Ascomycota</taxon>
        <taxon>Saccharomycotina</taxon>
        <taxon>Pichiomycetes</taxon>
        <taxon>Debaryomycetaceae</taxon>
        <taxon>Scheffersomyces</taxon>
    </lineage>
</organism>
<reference evidence="2" key="1">
    <citation type="submission" date="2021-03" db="EMBL/GenBank/DDBJ databases">
        <authorList>
            <person name="Palmer J.M."/>
        </authorList>
    </citation>
    <scope>NUCLEOTIDE SEQUENCE</scope>
    <source>
        <strain evidence="2">ARV_011</strain>
    </source>
</reference>
<feature type="transmembrane region" description="Helical" evidence="1">
    <location>
        <begin position="20"/>
        <end position="44"/>
    </location>
</feature>
<keyword evidence="1" id="KW-1133">Transmembrane helix</keyword>
<feature type="transmembrane region" description="Helical" evidence="1">
    <location>
        <begin position="350"/>
        <end position="369"/>
    </location>
</feature>
<dbReference type="Pfam" id="PF04114">
    <property type="entry name" value="Gaa1"/>
    <property type="match status" value="1"/>
</dbReference>
<evidence type="ECO:0000256" key="1">
    <source>
        <dbReference type="SAM" id="Phobius"/>
    </source>
</evidence>
<dbReference type="GO" id="GO:0016255">
    <property type="term" value="P:attachment of GPI anchor to protein"/>
    <property type="evidence" value="ECO:0007669"/>
    <property type="project" value="TreeGrafter"/>
</dbReference>
<comment type="caution">
    <text evidence="2">The sequence shown here is derived from an EMBL/GenBank/DDBJ whole genome shotgun (WGS) entry which is preliminary data.</text>
</comment>
<feature type="transmembrane region" description="Helical" evidence="1">
    <location>
        <begin position="458"/>
        <end position="490"/>
    </location>
</feature>
<dbReference type="OrthoDB" id="445301at2759"/>
<feature type="transmembrane region" description="Helical" evidence="1">
    <location>
        <begin position="502"/>
        <end position="521"/>
    </location>
</feature>
<evidence type="ECO:0000313" key="2">
    <source>
        <dbReference type="EMBL" id="KAG7195981.1"/>
    </source>
</evidence>
<protein>
    <submittedName>
        <fullName evidence="2">Glycosyl phosphatidyl inositol protein transamidase complex subunit</fullName>
    </submittedName>
</protein>
<dbReference type="GeneID" id="66115742"/>
<feature type="transmembrane region" description="Helical" evidence="1">
    <location>
        <begin position="418"/>
        <end position="438"/>
    </location>
</feature>
<name>A0A9P7VDJ7_9ASCO</name>